<keyword evidence="10" id="KW-0408">Iron</keyword>
<evidence type="ECO:0000256" key="8">
    <source>
        <dbReference type="ARBA" id="ARBA00022723"/>
    </source>
</evidence>
<dbReference type="SFLD" id="SFLDS00029">
    <property type="entry name" value="Radical_SAM"/>
    <property type="match status" value="1"/>
</dbReference>
<evidence type="ECO:0000256" key="11">
    <source>
        <dbReference type="ARBA" id="ARBA00023014"/>
    </source>
</evidence>
<dbReference type="SFLD" id="SFLDF00314">
    <property type="entry name" value="L-lysine_2_3-aminomutase_(yjeK"/>
    <property type="match status" value="1"/>
</dbReference>
<evidence type="ECO:0000256" key="1">
    <source>
        <dbReference type="ARBA" id="ARBA00001352"/>
    </source>
</evidence>
<dbReference type="eggNOG" id="COG1509">
    <property type="taxonomic scope" value="Bacteria"/>
</dbReference>
<dbReference type="SFLD" id="SFLDG01070">
    <property type="entry name" value="PLP-dependent"/>
    <property type="match status" value="1"/>
</dbReference>
<keyword evidence="9 15" id="KW-0663">Pyridoxal phosphate</keyword>
<accession>A0A090D0G9</accession>
<evidence type="ECO:0000256" key="12">
    <source>
        <dbReference type="ARBA" id="ARBA00023235"/>
    </source>
</evidence>
<keyword evidence="6 14" id="KW-0004">4Fe-4S</keyword>
<dbReference type="EMBL" id="CCEJ010000009">
    <property type="protein sequence ID" value="CDR34776.1"/>
    <property type="molecule type" value="Genomic_DNA"/>
</dbReference>
<dbReference type="OrthoDB" id="9768064at2"/>
<evidence type="ECO:0000256" key="14">
    <source>
        <dbReference type="PIRSR" id="PIRSR004911-1"/>
    </source>
</evidence>
<comment type="similarity">
    <text evidence="4">Belongs to the radical SAM superfamily. KamA family.</text>
</comment>
<reference evidence="17" key="2">
    <citation type="submission" date="2014-09" db="EMBL/GenBank/DDBJ databases">
        <title>Criblamydia sequanensis harbors a mega-plasmid encoding arsenite resistance.</title>
        <authorList>
            <person name="Bertelli C."/>
            <person name="Goesmann A."/>
            <person name="Greub G."/>
        </authorList>
    </citation>
    <scope>NUCLEOTIDE SEQUENCE [LARGE SCALE GENOMIC DNA]</scope>
    <source>
        <strain evidence="17">CRIB-18</strain>
    </source>
</reference>
<evidence type="ECO:0000313" key="18">
    <source>
        <dbReference type="Proteomes" id="UP000031552"/>
    </source>
</evidence>
<comment type="caution">
    <text evidence="17">The sequence shown here is derived from an EMBL/GenBank/DDBJ whole genome shotgun (WGS) entry which is preliminary data.</text>
</comment>
<dbReference type="GO" id="GO:0051539">
    <property type="term" value="F:4 iron, 4 sulfur cluster binding"/>
    <property type="evidence" value="ECO:0007669"/>
    <property type="project" value="UniProtKB-KW"/>
</dbReference>
<dbReference type="NCBIfam" id="TIGR00238">
    <property type="entry name" value="KamA family radical SAM protein"/>
    <property type="match status" value="1"/>
</dbReference>
<feature type="binding site" evidence="14">
    <location>
        <position position="118"/>
    </location>
    <ligand>
        <name>[4Fe-4S] cluster</name>
        <dbReference type="ChEBI" id="CHEBI:49883"/>
        <note>4Fe-4S-S-AdoMet</note>
    </ligand>
</feature>
<evidence type="ECO:0000256" key="6">
    <source>
        <dbReference type="ARBA" id="ARBA00022485"/>
    </source>
</evidence>
<evidence type="ECO:0000256" key="5">
    <source>
        <dbReference type="ARBA" id="ARBA00022363"/>
    </source>
</evidence>
<dbReference type="Pfam" id="PF04055">
    <property type="entry name" value="Radical_SAM"/>
    <property type="match status" value="1"/>
</dbReference>
<feature type="binding site" evidence="14">
    <location>
        <position position="115"/>
    </location>
    <ligand>
        <name>[4Fe-4S] cluster</name>
        <dbReference type="ChEBI" id="CHEBI:49883"/>
        <note>4Fe-4S-S-AdoMet</note>
    </ligand>
</feature>
<comment type="cofactor">
    <cofactor evidence="2 15">
        <name>pyridoxal 5'-phosphate</name>
        <dbReference type="ChEBI" id="CHEBI:597326"/>
    </cofactor>
</comment>
<dbReference type="AlphaFoldDB" id="A0A090D0G9"/>
<dbReference type="CDD" id="cd01335">
    <property type="entry name" value="Radical_SAM"/>
    <property type="match status" value="1"/>
</dbReference>
<evidence type="ECO:0000256" key="7">
    <source>
        <dbReference type="ARBA" id="ARBA00022691"/>
    </source>
</evidence>
<dbReference type="InterPro" id="IPR007197">
    <property type="entry name" value="rSAM"/>
</dbReference>
<dbReference type="PANTHER" id="PTHR30538">
    <property type="entry name" value="LYSINE 2,3-AMINOMUTASE-RELATED"/>
    <property type="match status" value="1"/>
</dbReference>
<dbReference type="RefSeq" id="WP_041018307.1">
    <property type="nucleotide sequence ID" value="NZ_CCEJ010000009.1"/>
</dbReference>
<keyword evidence="8 14" id="KW-0479">Metal-binding</keyword>
<comment type="cofactor">
    <cofactor evidence="3">
        <name>[4Fe-4S] cluster</name>
        <dbReference type="ChEBI" id="CHEBI:49883"/>
    </cofactor>
</comment>
<evidence type="ECO:0000256" key="10">
    <source>
        <dbReference type="ARBA" id="ARBA00023004"/>
    </source>
</evidence>
<evidence type="ECO:0000256" key="9">
    <source>
        <dbReference type="ARBA" id="ARBA00022898"/>
    </source>
</evidence>
<evidence type="ECO:0000256" key="4">
    <source>
        <dbReference type="ARBA" id="ARBA00008703"/>
    </source>
</evidence>
<keyword evidence="18" id="KW-1185">Reference proteome</keyword>
<organism evidence="17 18">
    <name type="scientific">Candidatus Criblamydia sequanensis CRIB-18</name>
    <dbReference type="NCBI Taxonomy" id="1437425"/>
    <lineage>
        <taxon>Bacteria</taxon>
        <taxon>Pseudomonadati</taxon>
        <taxon>Chlamydiota</taxon>
        <taxon>Chlamydiia</taxon>
        <taxon>Parachlamydiales</taxon>
        <taxon>Candidatus Criblamydiaceae</taxon>
        <taxon>Candidatus Criblamydia</taxon>
    </lineage>
</organism>
<evidence type="ECO:0000256" key="15">
    <source>
        <dbReference type="PIRSR" id="PIRSR603739-50"/>
    </source>
</evidence>
<keyword evidence="11 14" id="KW-0411">Iron-sulfur</keyword>
<evidence type="ECO:0000313" key="17">
    <source>
        <dbReference type="EMBL" id="CDR34776.1"/>
    </source>
</evidence>
<reference evidence="17" key="1">
    <citation type="submission" date="2013-12" db="EMBL/GenBank/DDBJ databases">
        <authorList>
            <person name="Linke B."/>
        </authorList>
    </citation>
    <scope>NUCLEOTIDE SEQUENCE [LARGE SCALE GENOMIC DNA]</scope>
    <source>
        <strain evidence="17">CRIB-18</strain>
    </source>
</reference>
<sequence>MHAVPLWKKLLKQNFSSIEKLMDFLELDSENRDKVLLKSSFILNLPIRLAEKIEKNSLDDPIGRQFIPLKEENKVGEDCKEDPVNDCTFQLSPKLLQKYQSRSLLITTSACAMHCRYCFRRNYPYETSKSDFDFEIESIKKSFSQKEVILSGGDPLSLSNEKLRGLLKELESLESIQIIRFHTRFPIGIPERIDDELIEILGGLSKKVVFILHTNHPKELDDELKLRLSHLLEKKITLLNQTVLLKGVNDSVNILEELSWKLISLGVLPYYLHQLDPVKGGSHFKVTEEKGKEIISELKKRVPGYLVPKFVREIPGELSKTIIL</sequence>
<name>A0A090D0G9_9BACT</name>
<proteinExistence type="inferred from homology"/>
<evidence type="ECO:0000256" key="3">
    <source>
        <dbReference type="ARBA" id="ARBA00001966"/>
    </source>
</evidence>
<dbReference type="Gene3D" id="3.20.20.70">
    <property type="entry name" value="Aldolase class I"/>
    <property type="match status" value="1"/>
</dbReference>
<dbReference type="InterPro" id="IPR058240">
    <property type="entry name" value="rSAM_sf"/>
</dbReference>
<dbReference type="InterPro" id="IPR013785">
    <property type="entry name" value="Aldolase_TIM"/>
</dbReference>
<dbReference type="PROSITE" id="PS51918">
    <property type="entry name" value="RADICAL_SAM"/>
    <property type="match status" value="1"/>
</dbReference>
<dbReference type="SUPFAM" id="SSF102114">
    <property type="entry name" value="Radical SAM enzymes"/>
    <property type="match status" value="1"/>
</dbReference>
<dbReference type="PANTHER" id="PTHR30538:SF1">
    <property type="entry name" value="L-LYSINE 2,3-AMINOMUTASE"/>
    <property type="match status" value="1"/>
</dbReference>
<dbReference type="Proteomes" id="UP000031552">
    <property type="component" value="Unassembled WGS sequence"/>
</dbReference>
<feature type="domain" description="Radical SAM core" evidence="16">
    <location>
        <begin position="97"/>
        <end position="317"/>
    </location>
</feature>
<evidence type="ECO:0000256" key="13">
    <source>
        <dbReference type="ARBA" id="ARBA00030756"/>
    </source>
</evidence>
<dbReference type="GO" id="GO:0046872">
    <property type="term" value="F:metal ion binding"/>
    <property type="evidence" value="ECO:0007669"/>
    <property type="project" value="UniProtKB-KW"/>
</dbReference>
<dbReference type="GO" id="GO:0016853">
    <property type="term" value="F:isomerase activity"/>
    <property type="evidence" value="ECO:0007669"/>
    <property type="project" value="UniProtKB-KW"/>
</dbReference>
<dbReference type="PIRSF" id="PIRSF004911">
    <property type="entry name" value="DUF160"/>
    <property type="match status" value="1"/>
</dbReference>
<evidence type="ECO:0000256" key="2">
    <source>
        <dbReference type="ARBA" id="ARBA00001933"/>
    </source>
</evidence>
<dbReference type="InterPro" id="IPR022462">
    <property type="entry name" value="EpmB"/>
</dbReference>
<comment type="catalytic activity">
    <reaction evidence="1">
        <text>L-lysine = D-beta-lysine</text>
        <dbReference type="Rhea" id="RHEA:44148"/>
        <dbReference type="ChEBI" id="CHEBI:32551"/>
        <dbReference type="ChEBI" id="CHEBI:84138"/>
    </reaction>
</comment>
<keyword evidence="7" id="KW-0949">S-adenosyl-L-methionine</keyword>
<feature type="binding site" evidence="14">
    <location>
        <position position="111"/>
    </location>
    <ligand>
        <name>[4Fe-4S] cluster</name>
        <dbReference type="ChEBI" id="CHEBI:49883"/>
        <note>4Fe-4S-S-AdoMet</note>
    </ligand>
</feature>
<dbReference type="STRING" id="1437425.CSEC_1969"/>
<protein>
    <recommendedName>
        <fullName evidence="5">L-lysine 2,3-aminomutase</fullName>
    </recommendedName>
    <alternativeName>
        <fullName evidence="13">EF-P post-translational modification enzyme B</fullName>
    </alternativeName>
</protein>
<dbReference type="InterPro" id="IPR003739">
    <property type="entry name" value="Lys_aminomutase/Glu_NH3_mut"/>
</dbReference>
<evidence type="ECO:0000259" key="16">
    <source>
        <dbReference type="PROSITE" id="PS51918"/>
    </source>
</evidence>
<feature type="modified residue" description="N6-(pyridoxal phosphate)lysine" evidence="15">
    <location>
        <position position="320"/>
    </location>
</feature>
<keyword evidence="12 17" id="KW-0413">Isomerase</keyword>
<gene>
    <name evidence="17" type="primary">kamA</name>
    <name evidence="17" type="ORF">CSEC_1969</name>
</gene>